<dbReference type="RefSeq" id="WP_381019695.1">
    <property type="nucleotide sequence ID" value="NZ_JBHSNY010000003.1"/>
</dbReference>
<protein>
    <submittedName>
        <fullName evidence="2">Uncharacterized protein</fullName>
    </submittedName>
</protein>
<keyword evidence="1" id="KW-0472">Membrane</keyword>
<accession>A0ABW0UKM2</accession>
<reference evidence="3" key="1">
    <citation type="journal article" date="2019" name="Int. J. Syst. Evol. Microbiol.">
        <title>The Global Catalogue of Microorganisms (GCM) 10K type strain sequencing project: providing services to taxonomists for standard genome sequencing and annotation.</title>
        <authorList>
            <consortium name="The Broad Institute Genomics Platform"/>
            <consortium name="The Broad Institute Genome Sequencing Center for Infectious Disease"/>
            <person name="Wu L."/>
            <person name="Ma J."/>
        </authorList>
    </citation>
    <scope>NUCLEOTIDE SEQUENCE [LARGE SCALE GENOMIC DNA]</scope>
    <source>
        <strain evidence="3">CGMCC 4.7248</strain>
    </source>
</reference>
<evidence type="ECO:0000256" key="1">
    <source>
        <dbReference type="SAM" id="Phobius"/>
    </source>
</evidence>
<dbReference type="Proteomes" id="UP001596154">
    <property type="component" value="Unassembled WGS sequence"/>
</dbReference>
<keyword evidence="1" id="KW-0812">Transmembrane</keyword>
<keyword evidence="1" id="KW-1133">Transmembrane helix</keyword>
<dbReference type="EMBL" id="JBHSNY010000003">
    <property type="protein sequence ID" value="MFC5634123.1"/>
    <property type="molecule type" value="Genomic_DNA"/>
</dbReference>
<feature type="transmembrane region" description="Helical" evidence="1">
    <location>
        <begin position="41"/>
        <end position="69"/>
    </location>
</feature>
<evidence type="ECO:0000313" key="2">
    <source>
        <dbReference type="EMBL" id="MFC5634123.1"/>
    </source>
</evidence>
<comment type="caution">
    <text evidence="2">The sequence shown here is derived from an EMBL/GenBank/DDBJ whole genome shotgun (WGS) entry which is preliminary data.</text>
</comment>
<name>A0ABW0UKM2_9ACTN</name>
<evidence type="ECO:0000313" key="3">
    <source>
        <dbReference type="Proteomes" id="UP001596154"/>
    </source>
</evidence>
<keyword evidence="3" id="KW-1185">Reference proteome</keyword>
<gene>
    <name evidence="2" type="ORF">ACFPZJ_10070</name>
</gene>
<sequence>MADDKLAPKEPGWFSKTLEGIGDALKQVGQFLLDHAGTIGAIAGLLALFPTPLAPAFAAIAIVASAAALSKNLASEDFRDSLMGEHGWKAGLTAWGSVVGDTLGVVPGVGILARAGSEVGLAAAVAREGGEAMSLGSKVTSFASEVKAVNWDRAVDVATSPSKVRDWALNGVNATANVVSSAETAGLLPDDGIGHDSTEATKAGVALSGAAGTLGTFGTDIAELAGSIRL</sequence>
<proteinExistence type="predicted"/>
<organism evidence="2 3">
    <name type="scientific">Streptomyces bullii</name>
    <dbReference type="NCBI Taxonomy" id="349910"/>
    <lineage>
        <taxon>Bacteria</taxon>
        <taxon>Bacillati</taxon>
        <taxon>Actinomycetota</taxon>
        <taxon>Actinomycetes</taxon>
        <taxon>Kitasatosporales</taxon>
        <taxon>Streptomycetaceae</taxon>
        <taxon>Streptomyces</taxon>
    </lineage>
</organism>